<feature type="compositionally biased region" description="Basic residues" evidence="1">
    <location>
        <begin position="179"/>
        <end position="191"/>
    </location>
</feature>
<feature type="region of interest" description="Disordered" evidence="1">
    <location>
        <begin position="458"/>
        <end position="664"/>
    </location>
</feature>
<dbReference type="AlphaFoldDB" id="A0A2Z6Q4Q1"/>
<feature type="compositionally biased region" description="Basic and acidic residues" evidence="1">
    <location>
        <begin position="525"/>
        <end position="556"/>
    </location>
</feature>
<evidence type="ECO:0000313" key="2">
    <source>
        <dbReference type="EMBL" id="GBB85113.1"/>
    </source>
</evidence>
<feature type="compositionally biased region" description="Basic and acidic residues" evidence="1">
    <location>
        <begin position="100"/>
        <end position="120"/>
    </location>
</feature>
<feature type="compositionally biased region" description="Basic and acidic residues" evidence="1">
    <location>
        <begin position="411"/>
        <end position="421"/>
    </location>
</feature>
<feature type="compositionally biased region" description="Basic and acidic residues" evidence="1">
    <location>
        <begin position="609"/>
        <end position="657"/>
    </location>
</feature>
<feature type="region of interest" description="Disordered" evidence="1">
    <location>
        <begin position="37"/>
        <end position="222"/>
    </location>
</feature>
<dbReference type="EMBL" id="BEXD01000190">
    <property type="protein sequence ID" value="GBB85113.1"/>
    <property type="molecule type" value="Genomic_DNA"/>
</dbReference>
<feature type="compositionally biased region" description="Basic and acidic residues" evidence="1">
    <location>
        <begin position="45"/>
        <end position="91"/>
    </location>
</feature>
<keyword evidence="3" id="KW-1185">Reference proteome</keyword>
<feature type="compositionally biased region" description="Low complexity" evidence="1">
    <location>
        <begin position="398"/>
        <end position="409"/>
    </location>
</feature>
<organism evidence="2 3">
    <name type="scientific">Rhizophagus clarus</name>
    <dbReference type="NCBI Taxonomy" id="94130"/>
    <lineage>
        <taxon>Eukaryota</taxon>
        <taxon>Fungi</taxon>
        <taxon>Fungi incertae sedis</taxon>
        <taxon>Mucoromycota</taxon>
        <taxon>Glomeromycotina</taxon>
        <taxon>Glomeromycetes</taxon>
        <taxon>Glomerales</taxon>
        <taxon>Glomeraceae</taxon>
        <taxon>Rhizophagus</taxon>
    </lineage>
</organism>
<feature type="compositionally biased region" description="Low complexity" evidence="1">
    <location>
        <begin position="558"/>
        <end position="574"/>
    </location>
</feature>
<protein>
    <submittedName>
        <fullName evidence="2">Uncharacterized protein</fullName>
    </submittedName>
</protein>
<feature type="compositionally biased region" description="Basic and acidic residues" evidence="1">
    <location>
        <begin position="137"/>
        <end position="151"/>
    </location>
</feature>
<name>A0A2Z6Q4Q1_9GLOM</name>
<feature type="compositionally biased region" description="Basic and acidic residues" evidence="1">
    <location>
        <begin position="211"/>
        <end position="220"/>
    </location>
</feature>
<dbReference type="Proteomes" id="UP000247702">
    <property type="component" value="Unassembled WGS sequence"/>
</dbReference>
<accession>A0A2Z6Q4Q1</accession>
<evidence type="ECO:0000256" key="1">
    <source>
        <dbReference type="SAM" id="MobiDB-lite"/>
    </source>
</evidence>
<reference evidence="2 3" key="1">
    <citation type="submission" date="2017-11" db="EMBL/GenBank/DDBJ databases">
        <title>The genome of Rhizophagus clarus HR1 reveals common genetic basis of auxotrophy among arbuscular mycorrhizal fungi.</title>
        <authorList>
            <person name="Kobayashi Y."/>
        </authorList>
    </citation>
    <scope>NUCLEOTIDE SEQUENCE [LARGE SCALE GENOMIC DNA]</scope>
    <source>
        <strain evidence="2 3">HR1</strain>
    </source>
</reference>
<gene>
    <name evidence="2" type="ORF">RclHR1_11690010</name>
</gene>
<feature type="region of interest" description="Disordered" evidence="1">
    <location>
        <begin position="379"/>
        <end position="421"/>
    </location>
</feature>
<sequence>MSNIRSFLLLLIMKAQEIHRMEEMNIEDRKEILLAEQQDLQPISPKEELVQQSSNDDREFERDGYQRTREEVTTQLQDEKHDIADQNESHELALVYESDPTERNVLDPYDKNSRYSEKQKNGSKNYNRKRIRSNSIHSEDSYYSRPSEELHMVTTPPPPPPHPDLVSTPNHPIAEIKSSHHHHHHHHHRPRTPVYDSEIPPPSWHSNNRIPRKDYFNNDRKKNRMRYRNRDFNYERVQLFDRIRIKDRTRIPERERDFEIVDRKERYDRERELRIIERDREREIREREITRPRDNPTRYYEESHPRMRVPYYEYGRETDRMRAPYYDYHREPDFREREYPRYREFDWDPYYHRVSSPPLGNYPYRDNMKRPNDYFYQPPMYPRRSISPRARYSHNRRSLSPNSRRLSNPTYERRYERDRPPRYDLVRDNEFERRDSIHYNAPHYSDLHSPGFDHYTSPVIPPSPINMKPSYEDNGLSSGVGSNVNDSYERERPLKSRNWDINADKDNREGKRGQNNSNDIPSGGYEHERERGRGRERRRLWDVTTDDKHKHMEVDNHSNSTIVSASANINNNITQDRTRDRIRNEKSRNWNSNDEDINTDQNNSGGSDTAKESYERHVTREKNNKYWDDDEKNRDLDRNTTKNRERDNRDNKERGDFDQAFSKK</sequence>
<feature type="compositionally biased region" description="Basic and acidic residues" evidence="1">
    <location>
        <begin position="576"/>
        <end position="588"/>
    </location>
</feature>
<feature type="compositionally biased region" description="Polar residues" evidence="1">
    <location>
        <begin position="475"/>
        <end position="486"/>
    </location>
</feature>
<comment type="caution">
    <text evidence="2">The sequence shown here is derived from an EMBL/GenBank/DDBJ whole genome shotgun (WGS) entry which is preliminary data.</text>
</comment>
<dbReference type="STRING" id="94130.A0A2Z6Q4Q1"/>
<proteinExistence type="predicted"/>
<evidence type="ECO:0000313" key="3">
    <source>
        <dbReference type="Proteomes" id="UP000247702"/>
    </source>
</evidence>
<feature type="compositionally biased region" description="Basic and acidic residues" evidence="1">
    <location>
        <begin position="487"/>
        <end position="512"/>
    </location>
</feature>